<name>A0A093VN18_TALMA</name>
<feature type="compositionally biased region" description="Pro residues" evidence="1">
    <location>
        <begin position="691"/>
        <end position="706"/>
    </location>
</feature>
<dbReference type="HOGENOM" id="CLU_293044_0_0_1"/>
<gene>
    <name evidence="3" type="ORF">GQ26_0131000</name>
</gene>
<evidence type="ECO:0000313" key="3">
    <source>
        <dbReference type="EMBL" id="KFX48026.1"/>
    </source>
</evidence>
<feature type="compositionally biased region" description="Basic and acidic residues" evidence="1">
    <location>
        <begin position="672"/>
        <end position="681"/>
    </location>
</feature>
<dbReference type="EMBL" id="JPOX01000013">
    <property type="protein sequence ID" value="KFX48026.1"/>
    <property type="molecule type" value="Genomic_DNA"/>
</dbReference>
<feature type="compositionally biased region" description="Basic and acidic residues" evidence="1">
    <location>
        <begin position="208"/>
        <end position="223"/>
    </location>
</feature>
<feature type="compositionally biased region" description="Basic and acidic residues" evidence="1">
    <location>
        <begin position="716"/>
        <end position="726"/>
    </location>
</feature>
<feature type="compositionally biased region" description="Basic and acidic residues" evidence="1">
    <location>
        <begin position="759"/>
        <end position="775"/>
    </location>
</feature>
<feature type="compositionally biased region" description="Polar residues" evidence="1">
    <location>
        <begin position="634"/>
        <end position="655"/>
    </location>
</feature>
<feature type="region of interest" description="Disordered" evidence="1">
    <location>
        <begin position="347"/>
        <end position="410"/>
    </location>
</feature>
<feature type="compositionally biased region" description="Low complexity" evidence="1">
    <location>
        <begin position="741"/>
        <end position="757"/>
    </location>
</feature>
<keyword evidence="2" id="KW-1133">Transmembrane helix</keyword>
<organism evidence="3">
    <name type="scientific">Talaromyces marneffei PM1</name>
    <dbReference type="NCBI Taxonomy" id="1077442"/>
    <lineage>
        <taxon>Eukaryota</taxon>
        <taxon>Fungi</taxon>
        <taxon>Dikarya</taxon>
        <taxon>Ascomycota</taxon>
        <taxon>Pezizomycotina</taxon>
        <taxon>Eurotiomycetes</taxon>
        <taxon>Eurotiomycetidae</taxon>
        <taxon>Eurotiales</taxon>
        <taxon>Trichocomaceae</taxon>
        <taxon>Talaromyces</taxon>
        <taxon>Talaromyces sect. Talaromyces</taxon>
    </lineage>
</organism>
<dbReference type="AlphaFoldDB" id="A0A093VN18"/>
<evidence type="ECO:0000256" key="2">
    <source>
        <dbReference type="SAM" id="Phobius"/>
    </source>
</evidence>
<keyword evidence="2" id="KW-0812">Transmembrane</keyword>
<accession>A0A093VN18</accession>
<dbReference type="eggNOG" id="ENOG502TEVN">
    <property type="taxonomic scope" value="Eukaryota"/>
</dbReference>
<feature type="compositionally biased region" description="Basic and acidic residues" evidence="1">
    <location>
        <begin position="472"/>
        <end position="481"/>
    </location>
</feature>
<keyword evidence="2" id="KW-0472">Membrane</keyword>
<feature type="region of interest" description="Disordered" evidence="1">
    <location>
        <begin position="454"/>
        <end position="726"/>
    </location>
</feature>
<comment type="caution">
    <text evidence="3">The sequence shown here is derived from an EMBL/GenBank/DDBJ whole genome shotgun (WGS) entry which is preliminary data.</text>
</comment>
<feature type="compositionally biased region" description="Polar residues" evidence="1">
    <location>
        <begin position="352"/>
        <end position="368"/>
    </location>
</feature>
<feature type="region of interest" description="Disordered" evidence="1">
    <location>
        <begin position="185"/>
        <end position="247"/>
    </location>
</feature>
<feature type="compositionally biased region" description="Low complexity" evidence="1">
    <location>
        <begin position="383"/>
        <end position="393"/>
    </location>
</feature>
<feature type="compositionally biased region" description="Polar residues" evidence="1">
    <location>
        <begin position="848"/>
        <end position="863"/>
    </location>
</feature>
<feature type="compositionally biased region" description="Polar residues" evidence="1">
    <location>
        <begin position="554"/>
        <end position="572"/>
    </location>
</feature>
<sequence>MAACSDSRRMLASSFFPIRWTPVPVTVSPDVISSSPSCNNPRTDRHFSHPKLYATTRNPFTSAWYTIKNPFVRSRQAGHIRDLERLAETHYSYPNTYSQDSFYPHMISADSSFSVNTVNESDESPVLMPGALCSHYHGSNVEGTISSAIAMEPLQNSRIEPKKSFDRDWKEIRQRLERKIAAAAAQAISGRPGGADSRSRHRWATPPKQKERFYQVKNEDKLTTRGANPRTGVVSPSNRTDSSNEDYVSRPRVSQIWKVNGDQWMSVDVAQTPSPQSSPLSYTLAKTVSCAGSGSTDLSSSDDWEDRFVVHMPSANDPNPPSMTAEQIRLYQEKMGKLYRPCFSRHEMDASKPSSGSPEPRLTQQAKKMSSIPVLQRGTTPNSVSIDSSQSISPPLDEPRQYFSPDEVGRARVSPVTDNAKLKQKELFKKLREECFMGCMDVDQAAAKNPDEILLFPNSDDENDSQVSSVARSDEESDKVKSSNMSRTLQTSKLPQTSDHTLARAAQKVLGKPQPATPSVLALTSTQPTKIPKPWSASPTTGQHTTKEDDGTIFASSFTGAGTSKTGLQRSWTRPVKGTSRPPGFNNDDNRRTPENDLFFDSSSPGSSHGTSHSSSESSKSVSSNLSSKMPEDSNISTSQSNNRVTPSPNDNFKNNPPRLHKYFSPTVADLETPKTPHVAELDGFQVPQQLPSPPLSCSPSPPPAKPKAETVASNEKPRKIEKRDTHTIRMEIRMKAEQARQGAAAAKSASERLAAARQHAERLAEARAAYDKAKLRNTAKPTKEPMDELRQQKLNTERINEARKAYKAARAREEAEKQAERDAERQAERQAEIRRKEAKMNSKPIPFSSSAKTEPAGSSNEAKPTRKTRKSAVWRQSIPEKKSTCEDVGSRDVDELETPINAPIDPYLTDTALSFGVFYLSFTKFHAFLRGHNVYSQILLYCENLFQMASHCFKVCKRLAGVWLEYNQYGSLPQACVDEFGELAADIGQALINFAILCFVFVVMVKTAGYIVIMTNWMAWFCRPVGWIFGNLLSAVM</sequence>
<feature type="region of interest" description="Disordered" evidence="1">
    <location>
        <begin position="741"/>
        <end position="891"/>
    </location>
</feature>
<feature type="transmembrane region" description="Helical" evidence="2">
    <location>
        <begin position="991"/>
        <end position="1014"/>
    </location>
</feature>
<evidence type="ECO:0000256" key="1">
    <source>
        <dbReference type="SAM" id="MobiDB-lite"/>
    </source>
</evidence>
<reference evidence="3" key="1">
    <citation type="journal article" date="2014" name="PLoS Genet.">
        <title>Signature Gene Expression Reveals Novel Clues to the Molecular Mechanisms of Dimorphic Transition in Penicillium marneffei.</title>
        <authorList>
            <person name="Yang E."/>
            <person name="Wang G."/>
            <person name="Cai J."/>
            <person name="Woo P.C."/>
            <person name="Lau S.K."/>
            <person name="Yuen K.-Y."/>
            <person name="Chow W.-N."/>
            <person name="Lin X."/>
        </authorList>
    </citation>
    <scope>NUCLEOTIDE SEQUENCE [LARGE SCALE GENOMIC DNA]</scope>
    <source>
        <strain evidence="3">PM1</strain>
    </source>
</reference>
<protein>
    <submittedName>
        <fullName evidence="3">Centrosome-associated protein</fullName>
    </submittedName>
</protein>
<proteinExistence type="predicted"/>
<feature type="compositionally biased region" description="Basic and acidic residues" evidence="1">
    <location>
        <begin position="782"/>
        <end position="841"/>
    </location>
</feature>
<feature type="compositionally biased region" description="Low complexity" evidence="1">
    <location>
        <begin position="602"/>
        <end position="628"/>
    </location>
</feature>
<feature type="compositionally biased region" description="Polar residues" evidence="1">
    <location>
        <begin position="482"/>
        <end position="500"/>
    </location>
</feature>
<feature type="compositionally biased region" description="Basic and acidic residues" evidence="1">
    <location>
        <begin position="879"/>
        <end position="891"/>
    </location>
</feature>